<protein>
    <recommendedName>
        <fullName evidence="4">TnsE C-terminal domain-containing protein</fullName>
    </recommendedName>
</protein>
<evidence type="ECO:0000313" key="2">
    <source>
        <dbReference type="EMBL" id="SFM24065.1"/>
    </source>
</evidence>
<proteinExistence type="predicted"/>
<organism evidence="2 3">
    <name type="scientific">Pelosinus propionicus DSM 13327</name>
    <dbReference type="NCBI Taxonomy" id="1123291"/>
    <lineage>
        <taxon>Bacteria</taxon>
        <taxon>Bacillati</taxon>
        <taxon>Bacillota</taxon>
        <taxon>Negativicutes</taxon>
        <taxon>Selenomonadales</taxon>
        <taxon>Sporomusaceae</taxon>
        <taxon>Pelosinus</taxon>
    </lineage>
</organism>
<feature type="compositionally biased region" description="Acidic residues" evidence="1">
    <location>
        <begin position="295"/>
        <end position="309"/>
    </location>
</feature>
<feature type="region of interest" description="Disordered" evidence="1">
    <location>
        <begin position="340"/>
        <end position="383"/>
    </location>
</feature>
<feature type="region of interest" description="Disordered" evidence="1">
    <location>
        <begin position="282"/>
        <end position="314"/>
    </location>
</feature>
<dbReference type="OrthoDB" id="2574939at2"/>
<accession>A0A1I4P8W5</accession>
<dbReference type="Proteomes" id="UP000199520">
    <property type="component" value="Unassembled WGS sequence"/>
</dbReference>
<dbReference type="EMBL" id="FOTS01000059">
    <property type="protein sequence ID" value="SFM24065.1"/>
    <property type="molecule type" value="Genomic_DNA"/>
</dbReference>
<keyword evidence="3" id="KW-1185">Reference proteome</keyword>
<feature type="compositionally biased region" description="Low complexity" evidence="1">
    <location>
        <begin position="282"/>
        <end position="292"/>
    </location>
</feature>
<sequence length="557" mass="64171">MSVKLKKWPFAPGVQETVLWITSPKMDVKKKWYFDVVFKNQEGGRDTVRYPWGLFSHFKLGDIFIDGSKSIRVPTLIKRDISIDVSKGEICDAVKIPKWIYPIEDGRCLKEKCIYYKNANQEVYIPCFEVVRSLFCKTAFLSKALLTPQGLKNLINEYEEIDDQTVSINLSNNFPSSLLKKEVVRHFAWLYFDEKVRNTWEFVSQNAYKSVNLGGDVLLSLQMPFDGKINISALVVEQDSYYSPKYKCDVPTRTVVMEILSVNNIKPRYKYVEYDHMSIFKSKPGDPSGKKSSGVEEEPWSEEEYFLGEEESKPNVNDNKQILQSFFPIVNFDNEIDVRRIPSRSKKQNTNGNEESSTTKSVQVDSGEDINEGDKTELGVNGADADSESENIEFIPINANADVVLDGLENFHKALFELKKNIKDVKVNWDRFEVPIVKDRSYCYINGVQVRRFILAKIMPIGTRTQYILEVGNPDRENIYTLLFYYRVGTLSDSKLNSLVKDLLVGLIDNNGHWDEEIIGVHGDLYIDVLKHYKKHKNPAKLANYLREKIYIKPIKV</sequence>
<evidence type="ECO:0000256" key="1">
    <source>
        <dbReference type="SAM" id="MobiDB-lite"/>
    </source>
</evidence>
<dbReference type="RefSeq" id="WP_090943027.1">
    <property type="nucleotide sequence ID" value="NZ_FOTS01000059.1"/>
</dbReference>
<evidence type="ECO:0008006" key="4">
    <source>
        <dbReference type="Google" id="ProtNLM"/>
    </source>
</evidence>
<evidence type="ECO:0000313" key="3">
    <source>
        <dbReference type="Proteomes" id="UP000199520"/>
    </source>
</evidence>
<feature type="compositionally biased region" description="Polar residues" evidence="1">
    <location>
        <begin position="348"/>
        <end position="364"/>
    </location>
</feature>
<name>A0A1I4P8W5_9FIRM</name>
<gene>
    <name evidence="2" type="ORF">SAMN04490355_105927</name>
</gene>
<reference evidence="3" key="1">
    <citation type="submission" date="2016-10" db="EMBL/GenBank/DDBJ databases">
        <authorList>
            <person name="Varghese N."/>
            <person name="Submissions S."/>
        </authorList>
    </citation>
    <scope>NUCLEOTIDE SEQUENCE [LARGE SCALE GENOMIC DNA]</scope>
    <source>
        <strain evidence="3">DSM 13327</strain>
    </source>
</reference>
<dbReference type="AlphaFoldDB" id="A0A1I4P8W5"/>